<feature type="binding site" evidence="12">
    <location>
        <position position="426"/>
    </location>
    <ligand>
        <name>Zn(2+)</name>
        <dbReference type="ChEBI" id="CHEBI:29105"/>
        <label>1</label>
    </ligand>
</feature>
<keyword evidence="4 12" id="KW-0547">Nucleotide-binding</keyword>
<dbReference type="InterPro" id="IPR014001">
    <property type="entry name" value="Helicase_ATP-bd"/>
</dbReference>
<comment type="caution">
    <text evidence="15">The sequence shown here is derived from an EMBL/GenBank/DDBJ whole genome shotgun (WGS) entry which is preliminary data.</text>
</comment>
<accession>S3BDW4</accession>
<dbReference type="SUPFAM" id="SSF52540">
    <property type="entry name" value="P-loop containing nucleoside triphosphate hydrolases"/>
    <property type="match status" value="1"/>
</dbReference>
<dbReference type="Gene3D" id="3.40.50.300">
    <property type="entry name" value="P-loop containing nucleotide triphosphate hydrolases"/>
    <property type="match status" value="2"/>
</dbReference>
<organism evidence="15 16">
    <name type="scientific">Sutterella wadsworthensis HGA0223</name>
    <dbReference type="NCBI Taxonomy" id="1203554"/>
    <lineage>
        <taxon>Bacteria</taxon>
        <taxon>Pseudomonadati</taxon>
        <taxon>Pseudomonadota</taxon>
        <taxon>Betaproteobacteria</taxon>
        <taxon>Burkholderiales</taxon>
        <taxon>Sutterellaceae</taxon>
        <taxon>Sutterella</taxon>
    </lineage>
</organism>
<feature type="domain" description="Helicase C-terminal" evidence="14">
    <location>
        <begin position="418"/>
        <end position="586"/>
    </location>
</feature>
<comment type="subunit">
    <text evidence="12">Component of the replication restart primosome.</text>
</comment>
<protein>
    <recommendedName>
        <fullName evidence="12">Replication restart protein PriA</fullName>
    </recommendedName>
    <alternativeName>
        <fullName evidence="12">ATP-dependent DNA helicase PriA</fullName>
        <ecNumber evidence="12">5.6.2.4</ecNumber>
    </alternativeName>
    <alternativeName>
        <fullName evidence="12">DNA 3'-5' helicase PriA</fullName>
    </alternativeName>
</protein>
<feature type="binding site" evidence="12">
    <location>
        <position position="395"/>
    </location>
    <ligand>
        <name>Zn(2+)</name>
        <dbReference type="ChEBI" id="CHEBI:29105"/>
        <label>2</label>
    </ligand>
</feature>
<dbReference type="InterPro" id="IPR027417">
    <property type="entry name" value="P-loop_NTPase"/>
</dbReference>
<evidence type="ECO:0000259" key="13">
    <source>
        <dbReference type="PROSITE" id="PS51192"/>
    </source>
</evidence>
<keyword evidence="9 12" id="KW-0238">DNA-binding</keyword>
<dbReference type="GO" id="GO:0006310">
    <property type="term" value="P:DNA recombination"/>
    <property type="evidence" value="ECO:0007669"/>
    <property type="project" value="InterPro"/>
</dbReference>
<keyword evidence="8 12" id="KW-0067">ATP-binding</keyword>
<dbReference type="GO" id="GO:0043138">
    <property type="term" value="F:3'-5' DNA helicase activity"/>
    <property type="evidence" value="ECO:0007669"/>
    <property type="project" value="UniProtKB-EC"/>
</dbReference>
<dbReference type="Pfam" id="PF18319">
    <property type="entry name" value="Zn_ribbon_PriA"/>
    <property type="match status" value="1"/>
</dbReference>
<dbReference type="Pfam" id="PF18074">
    <property type="entry name" value="PriA_C"/>
    <property type="match status" value="1"/>
</dbReference>
<dbReference type="InterPro" id="IPR001650">
    <property type="entry name" value="Helicase_C-like"/>
</dbReference>
<dbReference type="EMBL" id="ATCF01000038">
    <property type="protein sequence ID" value="EPD97515.1"/>
    <property type="molecule type" value="Genomic_DNA"/>
</dbReference>
<dbReference type="GO" id="GO:0005524">
    <property type="term" value="F:ATP binding"/>
    <property type="evidence" value="ECO:0007669"/>
    <property type="project" value="UniProtKB-UniRule"/>
</dbReference>
<evidence type="ECO:0000256" key="6">
    <source>
        <dbReference type="ARBA" id="ARBA00022806"/>
    </source>
</evidence>
<feature type="binding site" evidence="12">
    <location>
        <position position="423"/>
    </location>
    <ligand>
        <name>Zn(2+)</name>
        <dbReference type="ChEBI" id="CHEBI:29105"/>
        <label>1</label>
    </ligand>
</feature>
<dbReference type="GO" id="GO:1990077">
    <property type="term" value="C:primosome complex"/>
    <property type="evidence" value="ECO:0007669"/>
    <property type="project" value="UniProtKB-UniRule"/>
</dbReference>
<comment type="function">
    <text evidence="12">Initiates the restart of stalled replication forks, which reloads the replicative helicase on sites other than the origin of replication. Recognizes and binds to abandoned replication forks and remodels them to uncover a helicase loading site. Promotes assembly of the primosome at these replication forks.</text>
</comment>
<dbReference type="PROSITE" id="PS51192">
    <property type="entry name" value="HELICASE_ATP_BIND_1"/>
    <property type="match status" value="1"/>
</dbReference>
<dbReference type="EC" id="5.6.2.4" evidence="12"/>
<keyword evidence="2 12" id="KW-0235">DNA replication</keyword>
<evidence type="ECO:0000256" key="1">
    <source>
        <dbReference type="ARBA" id="ARBA00022515"/>
    </source>
</evidence>
<dbReference type="FunFam" id="3.40.50.300:FF:000489">
    <property type="entry name" value="Primosome assembly protein PriA"/>
    <property type="match status" value="1"/>
</dbReference>
<dbReference type="InterPro" id="IPR011545">
    <property type="entry name" value="DEAD/DEAH_box_helicase_dom"/>
</dbReference>
<evidence type="ECO:0000313" key="16">
    <source>
        <dbReference type="Proteomes" id="UP000014400"/>
    </source>
</evidence>
<dbReference type="GO" id="GO:0016887">
    <property type="term" value="F:ATP hydrolysis activity"/>
    <property type="evidence" value="ECO:0007669"/>
    <property type="project" value="RHEA"/>
</dbReference>
<evidence type="ECO:0000256" key="3">
    <source>
        <dbReference type="ARBA" id="ARBA00022723"/>
    </source>
</evidence>
<comment type="cofactor">
    <cofactor evidence="12">
        <name>Zn(2+)</name>
        <dbReference type="ChEBI" id="CHEBI:29105"/>
    </cofactor>
    <text evidence="12">Binds 2 zinc ions per subunit.</text>
</comment>
<dbReference type="RefSeq" id="WP_016475323.1">
    <property type="nucleotide sequence ID" value="NZ_KE150482.1"/>
</dbReference>
<dbReference type="PANTHER" id="PTHR30580:SF0">
    <property type="entry name" value="PRIMOSOMAL PROTEIN N"/>
    <property type="match status" value="1"/>
</dbReference>
<dbReference type="CDD" id="cd17929">
    <property type="entry name" value="DEXHc_priA"/>
    <property type="match status" value="1"/>
</dbReference>
<evidence type="ECO:0000256" key="2">
    <source>
        <dbReference type="ARBA" id="ARBA00022705"/>
    </source>
</evidence>
<dbReference type="GO" id="GO:0006269">
    <property type="term" value="P:DNA replication, synthesis of primer"/>
    <property type="evidence" value="ECO:0007669"/>
    <property type="project" value="UniProtKB-KW"/>
</dbReference>
<dbReference type="PROSITE" id="PS51194">
    <property type="entry name" value="HELICASE_CTER"/>
    <property type="match status" value="1"/>
</dbReference>
<evidence type="ECO:0000259" key="14">
    <source>
        <dbReference type="PROSITE" id="PS51194"/>
    </source>
</evidence>
<keyword evidence="16" id="KW-1185">Reference proteome</keyword>
<dbReference type="Pfam" id="PF00271">
    <property type="entry name" value="Helicase_C"/>
    <property type="match status" value="1"/>
</dbReference>
<keyword evidence="5 12" id="KW-0378">Hydrolase</keyword>
<gene>
    <name evidence="12" type="primary">priA</name>
    <name evidence="15" type="ORF">HMPREF1476_02351</name>
</gene>
<sequence length="677" mass="74312">MAIKIGLFAKVLVDVPGLPPLDYRIPDDLLVAVGDLVVVPLGSRRVVGVVATLANAADCEDKRLKCISAVLHATAPLNAEWLALTKFAAIYYLRGWGEAALPAIPTALRRMPTPQQEKRIAKIRDAMPIPDTSQESAIEVPTLNAEQRAAVSAVLSMSGFQAWLLFGVTGSGKTEVYLHLIKSILERDPESQVLLLVPEINLTPQLVGRVKRRFPHEAVAALNSEYTDNQRASAWLGVKEGRSRILVGTRMAIFAEFRKLALILVDEEHDLSYKASDGLRYSARDLAVWRASKLECPVVLGSATPSLESWCRMKTGGYKLLSLTHRAVNRAELPEVKLISPPIKGSTRMVSDAAATAIEACLTSGRQVLVFLNRRGYAPVLSCPACGWVSACPHCSVFMVYHKREKALICHHCGARHSVPEACPSCGNVDILPRGTGTERIEEELGLLFPERTVLRIDRDSAAKKHVAEEAFQKVHRGEVDILVGTQMVAKGHDFQRVGLVVVLNPDAQILSPSVRAKERLFFTLMQVAGRAGRAGDRGEVLIQTRFPEEPLFAALAAQDYPMFADETLEERRESGCVPFVYQALLTVEAEHLSEAISFLEQAATIASQLAPPEVFIYDPVPMALVKVMNRERAQLLVESSVRPILHRFLTVWNQALKTVPRSSSASVCLEVDPSET</sequence>
<keyword evidence="7 12" id="KW-0862">Zinc</keyword>
<keyword evidence="10 12" id="KW-0413">Isomerase</keyword>
<dbReference type="GO" id="GO:0003677">
    <property type="term" value="F:DNA binding"/>
    <property type="evidence" value="ECO:0007669"/>
    <property type="project" value="UniProtKB-UniRule"/>
</dbReference>
<feature type="binding site" evidence="12">
    <location>
        <position position="410"/>
    </location>
    <ligand>
        <name>Zn(2+)</name>
        <dbReference type="ChEBI" id="CHEBI:29105"/>
        <label>2</label>
    </ligand>
</feature>
<dbReference type="GO" id="GO:0008270">
    <property type="term" value="F:zinc ion binding"/>
    <property type="evidence" value="ECO:0007669"/>
    <property type="project" value="UniProtKB-UniRule"/>
</dbReference>
<feature type="domain" description="Helicase ATP-binding" evidence="13">
    <location>
        <begin position="154"/>
        <end position="323"/>
    </location>
</feature>
<evidence type="ECO:0000256" key="8">
    <source>
        <dbReference type="ARBA" id="ARBA00022840"/>
    </source>
</evidence>
<comment type="catalytic activity">
    <reaction evidence="11 12">
        <text>ATP + H2O = ADP + phosphate + H(+)</text>
        <dbReference type="Rhea" id="RHEA:13065"/>
        <dbReference type="ChEBI" id="CHEBI:15377"/>
        <dbReference type="ChEBI" id="CHEBI:15378"/>
        <dbReference type="ChEBI" id="CHEBI:30616"/>
        <dbReference type="ChEBI" id="CHEBI:43474"/>
        <dbReference type="ChEBI" id="CHEBI:456216"/>
        <dbReference type="EC" id="5.6.2.4"/>
    </reaction>
</comment>
<dbReference type="SMART" id="SM00490">
    <property type="entry name" value="HELICc"/>
    <property type="match status" value="1"/>
</dbReference>
<feature type="binding site" evidence="12">
    <location>
        <position position="392"/>
    </location>
    <ligand>
        <name>Zn(2+)</name>
        <dbReference type="ChEBI" id="CHEBI:29105"/>
        <label>2</label>
    </ligand>
</feature>
<evidence type="ECO:0000256" key="9">
    <source>
        <dbReference type="ARBA" id="ARBA00023125"/>
    </source>
</evidence>
<dbReference type="InterPro" id="IPR041236">
    <property type="entry name" value="PriA_C"/>
</dbReference>
<evidence type="ECO:0000256" key="11">
    <source>
        <dbReference type="ARBA" id="ARBA00048988"/>
    </source>
</evidence>
<dbReference type="GO" id="GO:0006270">
    <property type="term" value="P:DNA replication initiation"/>
    <property type="evidence" value="ECO:0007669"/>
    <property type="project" value="TreeGrafter"/>
</dbReference>
<feature type="binding site" evidence="12">
    <location>
        <position position="386"/>
    </location>
    <ligand>
        <name>Zn(2+)</name>
        <dbReference type="ChEBI" id="CHEBI:29105"/>
        <label>1</label>
    </ligand>
</feature>
<dbReference type="AlphaFoldDB" id="S3BDW4"/>
<dbReference type="Proteomes" id="UP000014400">
    <property type="component" value="Unassembled WGS sequence"/>
</dbReference>
<evidence type="ECO:0000256" key="10">
    <source>
        <dbReference type="ARBA" id="ARBA00023235"/>
    </source>
</evidence>
<dbReference type="InterPro" id="IPR005259">
    <property type="entry name" value="PriA"/>
</dbReference>
<keyword evidence="1 12" id="KW-0639">Primosome</keyword>
<dbReference type="PATRIC" id="fig|1203554.3.peg.2432"/>
<evidence type="ECO:0000256" key="4">
    <source>
        <dbReference type="ARBA" id="ARBA00022741"/>
    </source>
</evidence>
<reference evidence="15 16" key="1">
    <citation type="submission" date="2013-04" db="EMBL/GenBank/DDBJ databases">
        <title>The Genome Sequence of Sutterella wadsworthensis HGA0223.</title>
        <authorList>
            <consortium name="The Broad Institute Genomics Platform"/>
            <person name="Earl A."/>
            <person name="Ward D."/>
            <person name="Feldgarden M."/>
            <person name="Gevers D."/>
            <person name="Schmidt T.M."/>
            <person name="Dover J."/>
            <person name="Dai D."/>
            <person name="Walker B."/>
            <person name="Young S."/>
            <person name="Zeng Q."/>
            <person name="Gargeya S."/>
            <person name="Fitzgerald M."/>
            <person name="Haas B."/>
            <person name="Abouelleil A."/>
            <person name="Allen A.W."/>
            <person name="Alvarado L."/>
            <person name="Arachchi H.M."/>
            <person name="Berlin A.M."/>
            <person name="Chapman S.B."/>
            <person name="Gainer-Dewar J."/>
            <person name="Goldberg J."/>
            <person name="Griggs A."/>
            <person name="Gujja S."/>
            <person name="Hansen M."/>
            <person name="Howarth C."/>
            <person name="Imamovic A."/>
            <person name="Ireland A."/>
            <person name="Larimer J."/>
            <person name="McCowan C."/>
            <person name="Murphy C."/>
            <person name="Pearson M."/>
            <person name="Poon T.W."/>
            <person name="Priest M."/>
            <person name="Roberts A."/>
            <person name="Saif S."/>
            <person name="Shea T."/>
            <person name="Sisk P."/>
            <person name="Sykes S."/>
            <person name="Wortman J."/>
            <person name="Nusbaum C."/>
            <person name="Birren B."/>
        </authorList>
    </citation>
    <scope>NUCLEOTIDE SEQUENCE [LARGE SCALE GENOMIC DNA]</scope>
    <source>
        <strain evidence="15 16">HGA0223</strain>
    </source>
</reference>
<dbReference type="SMART" id="SM00487">
    <property type="entry name" value="DEXDc"/>
    <property type="match status" value="1"/>
</dbReference>
<proteinExistence type="inferred from homology"/>
<dbReference type="PANTHER" id="PTHR30580">
    <property type="entry name" value="PRIMOSOMAL PROTEIN N"/>
    <property type="match status" value="1"/>
</dbReference>
<feature type="binding site" evidence="12">
    <location>
        <position position="383"/>
    </location>
    <ligand>
        <name>Zn(2+)</name>
        <dbReference type="ChEBI" id="CHEBI:29105"/>
        <label>1</label>
    </ligand>
</feature>
<dbReference type="eggNOG" id="COG1198">
    <property type="taxonomic scope" value="Bacteria"/>
</dbReference>
<dbReference type="InterPro" id="IPR040498">
    <property type="entry name" value="PriA_CRR"/>
</dbReference>
<evidence type="ECO:0000256" key="12">
    <source>
        <dbReference type="HAMAP-Rule" id="MF_00983"/>
    </source>
</evidence>
<dbReference type="Pfam" id="PF17764">
    <property type="entry name" value="PriA_3primeBD"/>
    <property type="match status" value="1"/>
</dbReference>
<dbReference type="Gene3D" id="3.40.1440.60">
    <property type="entry name" value="PriA, 3(prime) DNA-binding domain"/>
    <property type="match status" value="1"/>
</dbReference>
<dbReference type="STRING" id="1203554.HMPREF1476_02351"/>
<evidence type="ECO:0000256" key="7">
    <source>
        <dbReference type="ARBA" id="ARBA00022833"/>
    </source>
</evidence>
<comment type="catalytic activity">
    <reaction evidence="12">
        <text>Couples ATP hydrolysis with the unwinding of duplex DNA by translocating in the 3'-5' direction.</text>
        <dbReference type="EC" id="5.6.2.4"/>
    </reaction>
</comment>
<dbReference type="GO" id="GO:0006302">
    <property type="term" value="P:double-strand break repair"/>
    <property type="evidence" value="ECO:0007669"/>
    <property type="project" value="InterPro"/>
</dbReference>
<evidence type="ECO:0000256" key="5">
    <source>
        <dbReference type="ARBA" id="ARBA00022801"/>
    </source>
</evidence>
<dbReference type="InterPro" id="IPR041222">
    <property type="entry name" value="PriA_3primeBD"/>
</dbReference>
<keyword evidence="6 12" id="KW-0347">Helicase</keyword>
<keyword evidence="3 12" id="KW-0479">Metal-binding</keyword>
<evidence type="ECO:0000313" key="15">
    <source>
        <dbReference type="EMBL" id="EPD97515.1"/>
    </source>
</evidence>
<dbReference type="InterPro" id="IPR042115">
    <property type="entry name" value="PriA_3primeBD_sf"/>
</dbReference>
<dbReference type="Pfam" id="PF00270">
    <property type="entry name" value="DEAD"/>
    <property type="match status" value="1"/>
</dbReference>
<comment type="similarity">
    <text evidence="12">Belongs to the helicase family. PriA subfamily.</text>
</comment>
<dbReference type="NCBIfam" id="TIGR00595">
    <property type="entry name" value="priA"/>
    <property type="match status" value="1"/>
</dbReference>
<feature type="binding site" evidence="12">
    <location>
        <position position="413"/>
    </location>
    <ligand>
        <name>Zn(2+)</name>
        <dbReference type="ChEBI" id="CHEBI:29105"/>
        <label>2</label>
    </ligand>
</feature>
<dbReference type="HOGENOM" id="CLU_013353_4_0_4"/>
<dbReference type="HAMAP" id="MF_00983">
    <property type="entry name" value="PriA"/>
    <property type="match status" value="1"/>
</dbReference>
<name>S3BDW4_9BURK</name>